<proteinExistence type="predicted"/>
<feature type="transmembrane region" description="Helical" evidence="1">
    <location>
        <begin position="131"/>
        <end position="154"/>
    </location>
</feature>
<name>A0A4P6ET67_9MICO</name>
<keyword evidence="1" id="KW-1133">Transmembrane helix</keyword>
<dbReference type="Pfam" id="PF09534">
    <property type="entry name" value="Trp_oprn_chp"/>
    <property type="match status" value="1"/>
</dbReference>
<keyword evidence="1" id="KW-0812">Transmembrane</keyword>
<accession>A0A4P6ET67</accession>
<evidence type="ECO:0000313" key="3">
    <source>
        <dbReference type="Proteomes" id="UP000293995"/>
    </source>
</evidence>
<gene>
    <name evidence="2" type="ORF">ET475_15395</name>
</gene>
<keyword evidence="3" id="KW-1185">Reference proteome</keyword>
<organism evidence="2 3">
    <name type="scientific">Microbacterium protaetiae</name>
    <dbReference type="NCBI Taxonomy" id="2509458"/>
    <lineage>
        <taxon>Bacteria</taxon>
        <taxon>Bacillati</taxon>
        <taxon>Actinomycetota</taxon>
        <taxon>Actinomycetes</taxon>
        <taxon>Micrococcales</taxon>
        <taxon>Microbacteriaceae</taxon>
        <taxon>Microbacterium</taxon>
    </lineage>
</organism>
<dbReference type="RefSeq" id="WP_129392262.1">
    <property type="nucleotide sequence ID" value="NZ_CP035494.1"/>
</dbReference>
<dbReference type="KEGG" id="mprt:ET475_15395"/>
<sequence length="200" mass="20390">MMARARTIAVVVIMLCGAGGVLSSTQTWLHVSLTGAASDALTVTGAAAVPVLAPLSLAVLALGLALSIVGRVLRYIFGAIAVAAAVILGIVTVRVAFGLPISAVARTVTDATGITGDEPVSHLVSGITATAWPMITVILWVVLLAVGVFVIATAHRWSTSGRKYRTDNAAHAPAAGTLDAVDSWDDLSRGADPTAGEDRR</sequence>
<feature type="transmembrane region" description="Helical" evidence="1">
    <location>
        <begin position="47"/>
        <end position="69"/>
    </location>
</feature>
<protein>
    <submittedName>
        <fullName evidence="2">Peptidase</fullName>
    </submittedName>
</protein>
<evidence type="ECO:0000256" key="1">
    <source>
        <dbReference type="SAM" id="Phobius"/>
    </source>
</evidence>
<dbReference type="InterPro" id="IPR019051">
    <property type="entry name" value="Trp_biosyn_TM_oprn/chp"/>
</dbReference>
<keyword evidence="1" id="KW-0472">Membrane</keyword>
<feature type="transmembrane region" description="Helical" evidence="1">
    <location>
        <begin position="76"/>
        <end position="97"/>
    </location>
</feature>
<dbReference type="OrthoDB" id="4794414at2"/>
<dbReference type="Proteomes" id="UP000293995">
    <property type="component" value="Chromosome"/>
</dbReference>
<evidence type="ECO:0000313" key="2">
    <source>
        <dbReference type="EMBL" id="QAY61228.1"/>
    </source>
</evidence>
<dbReference type="AlphaFoldDB" id="A0A4P6ET67"/>
<dbReference type="EMBL" id="CP035494">
    <property type="protein sequence ID" value="QAY61228.1"/>
    <property type="molecule type" value="Genomic_DNA"/>
</dbReference>
<reference evidence="2 3" key="1">
    <citation type="submission" date="2019-01" db="EMBL/GenBank/DDBJ databases">
        <title>Genome sequencing of strain DFW100M-13.</title>
        <authorList>
            <person name="Heo J."/>
            <person name="Kim S.-J."/>
            <person name="Kim J.-S."/>
            <person name="Hong S.-B."/>
            <person name="Kwon S.-W."/>
        </authorList>
    </citation>
    <scope>NUCLEOTIDE SEQUENCE [LARGE SCALE GENOMIC DNA]</scope>
    <source>
        <strain evidence="2 3">DFW100M-13</strain>
    </source>
</reference>